<proteinExistence type="predicted"/>
<evidence type="ECO:0000313" key="2">
    <source>
        <dbReference type="Proteomes" id="UP001168821"/>
    </source>
</evidence>
<name>A0AA38IK87_9CUCU</name>
<dbReference type="EMBL" id="JALNTZ010000004">
    <property type="protein sequence ID" value="KAJ3656821.1"/>
    <property type="molecule type" value="Genomic_DNA"/>
</dbReference>
<comment type="caution">
    <text evidence="1">The sequence shown here is derived from an EMBL/GenBank/DDBJ whole genome shotgun (WGS) entry which is preliminary data.</text>
</comment>
<evidence type="ECO:0000313" key="1">
    <source>
        <dbReference type="EMBL" id="KAJ3656821.1"/>
    </source>
</evidence>
<gene>
    <name evidence="1" type="ORF">Zmor_015866</name>
</gene>
<dbReference type="Proteomes" id="UP001168821">
    <property type="component" value="Unassembled WGS sequence"/>
</dbReference>
<sequence>MASFKVLLNIALISNRLPGKYQKVCFRGAAACCCCLHRRDESRLKADVCKFMLQQVLIVYCEDGTVRGEWAIPFDGTAKPIR</sequence>
<organism evidence="1 2">
    <name type="scientific">Zophobas morio</name>
    <dbReference type="NCBI Taxonomy" id="2755281"/>
    <lineage>
        <taxon>Eukaryota</taxon>
        <taxon>Metazoa</taxon>
        <taxon>Ecdysozoa</taxon>
        <taxon>Arthropoda</taxon>
        <taxon>Hexapoda</taxon>
        <taxon>Insecta</taxon>
        <taxon>Pterygota</taxon>
        <taxon>Neoptera</taxon>
        <taxon>Endopterygota</taxon>
        <taxon>Coleoptera</taxon>
        <taxon>Polyphaga</taxon>
        <taxon>Cucujiformia</taxon>
        <taxon>Tenebrionidae</taxon>
        <taxon>Zophobas</taxon>
    </lineage>
</organism>
<protein>
    <submittedName>
        <fullName evidence="1">Uncharacterized protein</fullName>
    </submittedName>
</protein>
<keyword evidence="2" id="KW-1185">Reference proteome</keyword>
<accession>A0AA38IK87</accession>
<reference evidence="1" key="1">
    <citation type="journal article" date="2023" name="G3 (Bethesda)">
        <title>Whole genome assemblies of Zophobas morio and Tenebrio molitor.</title>
        <authorList>
            <person name="Kaur S."/>
            <person name="Stinson S.A."/>
            <person name="diCenzo G.C."/>
        </authorList>
    </citation>
    <scope>NUCLEOTIDE SEQUENCE</scope>
    <source>
        <strain evidence="1">QUZm001</strain>
    </source>
</reference>
<dbReference type="AlphaFoldDB" id="A0AA38IK87"/>